<dbReference type="AlphaFoldDB" id="A0A9P0BQK0"/>
<feature type="signal peptide" evidence="4">
    <location>
        <begin position="1"/>
        <end position="18"/>
    </location>
</feature>
<dbReference type="InterPro" id="IPR000215">
    <property type="entry name" value="Serpin_fam"/>
</dbReference>
<proteinExistence type="inferred from homology"/>
<reference evidence="6" key="1">
    <citation type="submission" date="2021-12" db="EMBL/GenBank/DDBJ databases">
        <authorList>
            <person name="King R."/>
        </authorList>
    </citation>
    <scope>NUCLEOTIDE SEQUENCE</scope>
</reference>
<evidence type="ECO:0000256" key="3">
    <source>
        <dbReference type="ARBA" id="ARBA00022900"/>
    </source>
</evidence>
<dbReference type="GO" id="GO:0005615">
    <property type="term" value="C:extracellular space"/>
    <property type="evidence" value="ECO:0007669"/>
    <property type="project" value="InterPro"/>
</dbReference>
<accession>A0A9P0BQK0</accession>
<evidence type="ECO:0000313" key="6">
    <source>
        <dbReference type="EMBL" id="CAH0598357.1"/>
    </source>
</evidence>
<dbReference type="InterPro" id="IPR042185">
    <property type="entry name" value="Serpin_sf_2"/>
</dbReference>
<feature type="domain" description="Serpin" evidence="5">
    <location>
        <begin position="51"/>
        <end position="329"/>
    </location>
</feature>
<keyword evidence="2" id="KW-0646">Protease inhibitor</keyword>
<evidence type="ECO:0000256" key="2">
    <source>
        <dbReference type="ARBA" id="ARBA00022690"/>
    </source>
</evidence>
<keyword evidence="4" id="KW-0732">Signal</keyword>
<dbReference type="InterPro" id="IPR023796">
    <property type="entry name" value="Serpin_dom"/>
</dbReference>
<organism evidence="6 7">
    <name type="scientific">Chrysodeixis includens</name>
    <name type="common">Soybean looper</name>
    <name type="synonym">Pseudoplusia includens</name>
    <dbReference type="NCBI Taxonomy" id="689277"/>
    <lineage>
        <taxon>Eukaryota</taxon>
        <taxon>Metazoa</taxon>
        <taxon>Ecdysozoa</taxon>
        <taxon>Arthropoda</taxon>
        <taxon>Hexapoda</taxon>
        <taxon>Insecta</taxon>
        <taxon>Pterygota</taxon>
        <taxon>Neoptera</taxon>
        <taxon>Endopterygota</taxon>
        <taxon>Lepidoptera</taxon>
        <taxon>Glossata</taxon>
        <taxon>Ditrysia</taxon>
        <taxon>Noctuoidea</taxon>
        <taxon>Noctuidae</taxon>
        <taxon>Plusiinae</taxon>
        <taxon>Chrysodeixis</taxon>
    </lineage>
</organism>
<keyword evidence="7" id="KW-1185">Reference proteome</keyword>
<gene>
    <name evidence="6" type="ORF">CINC_LOCUS8184</name>
</gene>
<dbReference type="OrthoDB" id="671595at2759"/>
<dbReference type="EMBL" id="LR824028">
    <property type="protein sequence ID" value="CAH0598357.1"/>
    <property type="molecule type" value="Genomic_DNA"/>
</dbReference>
<sequence length="333" mass="38071">MNFQILFICCAVFVSTYQSELGLKGTFDDIIRDGSCKDFVDVNWDYRTALYEFDITFYKAIEARNDLNFVYSPLSIWLTLAGIAEGADPYTQEQLFNLLNLPKDPCIRLKYYKLATTRFAQSDDVSITNNRVLLIDTSVSINSAWHSFVESNSLLSVFTAPIKLNPVGAAAEIRWLMNAILPSLNLNGNSVILETMDYSGLWTNAFGNARIERAPFYNQVGYLIGEVDMMRFKRRAKMGYIKDIKCKVLEIPVGKDGRYRMLYMVFLKTHDPKEAVKGVNRNNVRKLFENLRDSYVPLDIAIPRILLTSEVDVRVMLEDLGVQSLWNNPEATR</sequence>
<dbReference type="InterPro" id="IPR042178">
    <property type="entry name" value="Serpin_sf_1"/>
</dbReference>
<dbReference type="InterPro" id="IPR036186">
    <property type="entry name" value="Serpin_sf"/>
</dbReference>
<feature type="chain" id="PRO_5040473700" description="Serpin domain-containing protein" evidence="4">
    <location>
        <begin position="19"/>
        <end position="333"/>
    </location>
</feature>
<dbReference type="Gene3D" id="2.30.39.10">
    <property type="entry name" value="Alpha-1-antitrypsin, domain 1"/>
    <property type="match status" value="1"/>
</dbReference>
<dbReference type="GO" id="GO:0004867">
    <property type="term" value="F:serine-type endopeptidase inhibitor activity"/>
    <property type="evidence" value="ECO:0007669"/>
    <property type="project" value="UniProtKB-KW"/>
</dbReference>
<name>A0A9P0BQK0_CHRIL</name>
<dbReference type="Pfam" id="PF00079">
    <property type="entry name" value="Serpin"/>
    <property type="match status" value="1"/>
</dbReference>
<keyword evidence="3" id="KW-0722">Serine protease inhibitor</keyword>
<dbReference type="PANTHER" id="PTHR11461">
    <property type="entry name" value="SERINE PROTEASE INHIBITOR, SERPIN"/>
    <property type="match status" value="1"/>
</dbReference>
<evidence type="ECO:0000256" key="1">
    <source>
        <dbReference type="ARBA" id="ARBA00009500"/>
    </source>
</evidence>
<dbReference type="Gene3D" id="3.30.497.10">
    <property type="entry name" value="Antithrombin, subunit I, domain 2"/>
    <property type="match status" value="1"/>
</dbReference>
<dbReference type="Proteomes" id="UP001154114">
    <property type="component" value="Chromosome 25"/>
</dbReference>
<evidence type="ECO:0000259" key="5">
    <source>
        <dbReference type="Pfam" id="PF00079"/>
    </source>
</evidence>
<dbReference type="PANTHER" id="PTHR11461:SF211">
    <property type="entry name" value="GH10112P-RELATED"/>
    <property type="match status" value="1"/>
</dbReference>
<dbReference type="SUPFAM" id="SSF56574">
    <property type="entry name" value="Serpins"/>
    <property type="match status" value="1"/>
</dbReference>
<comment type="similarity">
    <text evidence="1">Belongs to the serpin family.</text>
</comment>
<evidence type="ECO:0000256" key="4">
    <source>
        <dbReference type="SAM" id="SignalP"/>
    </source>
</evidence>
<evidence type="ECO:0000313" key="7">
    <source>
        <dbReference type="Proteomes" id="UP001154114"/>
    </source>
</evidence>
<protein>
    <recommendedName>
        <fullName evidence="5">Serpin domain-containing protein</fullName>
    </recommendedName>
</protein>